<dbReference type="Proteomes" id="UP000823877">
    <property type="component" value="Unassembled WGS sequence"/>
</dbReference>
<evidence type="ECO:0000313" key="9">
    <source>
        <dbReference type="EMBL" id="HJB75070.1"/>
    </source>
</evidence>
<dbReference type="CDD" id="cd01539">
    <property type="entry name" value="PBP1_GGBP"/>
    <property type="match status" value="1"/>
</dbReference>
<evidence type="ECO:0000256" key="3">
    <source>
        <dbReference type="ARBA" id="ARBA00022723"/>
    </source>
</evidence>
<dbReference type="EMBL" id="DWXN01000010">
    <property type="protein sequence ID" value="HJB75070.1"/>
    <property type="molecule type" value="Genomic_DNA"/>
</dbReference>
<proteinExistence type="inferred from homology"/>
<evidence type="ECO:0000313" key="10">
    <source>
        <dbReference type="Proteomes" id="UP000823877"/>
    </source>
</evidence>
<evidence type="ECO:0000256" key="5">
    <source>
        <dbReference type="ARBA" id="ARBA00034323"/>
    </source>
</evidence>
<feature type="domain" description="Periplasmic binding protein" evidence="8">
    <location>
        <begin position="30"/>
        <end position="316"/>
    </location>
</feature>
<evidence type="ECO:0000256" key="2">
    <source>
        <dbReference type="ARBA" id="ARBA00007639"/>
    </source>
</evidence>
<dbReference type="PANTHER" id="PTHR46847:SF1">
    <property type="entry name" value="D-ALLOSE-BINDING PERIPLASMIC PROTEIN-RELATED"/>
    <property type="match status" value="1"/>
</dbReference>
<evidence type="ECO:0000256" key="1">
    <source>
        <dbReference type="ARBA" id="ARBA00004196"/>
    </source>
</evidence>
<dbReference type="AlphaFoldDB" id="A0A9D2MHS3"/>
<comment type="subunit">
    <text evidence="5">The ABC transporter complex is composed of one ATP-binding protein (MglA), two transmembrane proteins (MglC) and a solute-binding protein (MglB).</text>
</comment>
<sequence length="354" mass="37694">MKKVLALILSLSLAVFCLSACSGTPAQGEISVLYYTFSDTYISGVRASLDKILSDAGLNYNDYDANSNQTTQTEQVHTAIAKGASALVVNVVDTGSNDAAQNIVDLARAQNIPVIFFNRSVDESVVTSYDKCVFVGTDYEMAGHMQGEMIGNYLLQNYDAYDLNGDGKISYVLFKGQEGNLEAIARTQYAVEDCNAILENAGKPPIEFYDAANANQYLVDQDGNWSSAAATNYMSTILARHSTANNNMVELVIANNDEMALGAVSALQSAGYNKGDGSITIPVFGVDATDAAKAKIADGSMAGTIKQDGEGMAQAIKTILDNFNTSSPPLTNIDSSNIVGSWRVNVPYSAYTGE</sequence>
<dbReference type="GO" id="GO:0046872">
    <property type="term" value="F:metal ion binding"/>
    <property type="evidence" value="ECO:0007669"/>
    <property type="project" value="UniProtKB-KW"/>
</dbReference>
<keyword evidence="3" id="KW-0479">Metal-binding</keyword>
<dbReference type="Pfam" id="PF13407">
    <property type="entry name" value="Peripla_BP_4"/>
    <property type="match status" value="1"/>
</dbReference>
<organism evidence="9 10">
    <name type="scientific">Candidatus Eubacterium faecale</name>
    <dbReference type="NCBI Taxonomy" id="2838568"/>
    <lineage>
        <taxon>Bacteria</taxon>
        <taxon>Bacillati</taxon>
        <taxon>Bacillota</taxon>
        <taxon>Clostridia</taxon>
        <taxon>Eubacteriales</taxon>
        <taxon>Eubacteriaceae</taxon>
        <taxon>Eubacterium</taxon>
    </lineage>
</organism>
<comment type="caution">
    <text evidence="9">The sequence shown here is derived from an EMBL/GenBank/DDBJ whole genome shotgun (WGS) entry which is preliminary data.</text>
</comment>
<protein>
    <recommendedName>
        <fullName evidence="6">D-galactose/methyl-galactoside binding periplasmic protein MglB</fullName>
    </recommendedName>
</protein>
<comment type="subcellular location">
    <subcellularLocation>
        <location evidence="1">Cell envelope</location>
    </subcellularLocation>
</comment>
<reference evidence="9" key="1">
    <citation type="journal article" date="2021" name="PeerJ">
        <title>Extensive microbial diversity within the chicken gut microbiome revealed by metagenomics and culture.</title>
        <authorList>
            <person name="Gilroy R."/>
            <person name="Ravi A."/>
            <person name="Getino M."/>
            <person name="Pursley I."/>
            <person name="Horton D.L."/>
            <person name="Alikhan N.F."/>
            <person name="Baker D."/>
            <person name="Gharbi K."/>
            <person name="Hall N."/>
            <person name="Watson M."/>
            <person name="Adriaenssens E.M."/>
            <person name="Foster-Nyarko E."/>
            <person name="Jarju S."/>
            <person name="Secka A."/>
            <person name="Antonio M."/>
            <person name="Oren A."/>
            <person name="Chaudhuri R.R."/>
            <person name="La Ragione R."/>
            <person name="Hildebrand F."/>
            <person name="Pallen M.J."/>
        </authorList>
    </citation>
    <scope>NUCLEOTIDE SEQUENCE</scope>
    <source>
        <strain evidence="9">CHK188-16595</strain>
    </source>
</reference>
<accession>A0A9D2MHS3</accession>
<dbReference type="SUPFAM" id="SSF53822">
    <property type="entry name" value="Periplasmic binding protein-like I"/>
    <property type="match status" value="1"/>
</dbReference>
<comment type="similarity">
    <text evidence="2">Belongs to the bacterial solute-binding protein 2 family.</text>
</comment>
<reference evidence="9" key="2">
    <citation type="submission" date="2021-04" db="EMBL/GenBank/DDBJ databases">
        <authorList>
            <person name="Gilroy R."/>
        </authorList>
    </citation>
    <scope>NUCLEOTIDE SEQUENCE</scope>
    <source>
        <strain evidence="9">CHK188-16595</strain>
    </source>
</reference>
<keyword evidence="4 7" id="KW-0732">Signal</keyword>
<name>A0A9D2MHS3_9FIRM</name>
<evidence type="ECO:0000256" key="6">
    <source>
        <dbReference type="ARBA" id="ARBA00034344"/>
    </source>
</evidence>
<evidence type="ECO:0000256" key="7">
    <source>
        <dbReference type="SAM" id="SignalP"/>
    </source>
</evidence>
<dbReference type="GO" id="GO:0030246">
    <property type="term" value="F:carbohydrate binding"/>
    <property type="evidence" value="ECO:0007669"/>
    <property type="project" value="InterPro"/>
</dbReference>
<dbReference type="Gene3D" id="3.40.50.2300">
    <property type="match status" value="2"/>
</dbReference>
<dbReference type="InterPro" id="IPR028082">
    <property type="entry name" value="Peripla_BP_I"/>
</dbReference>
<evidence type="ECO:0000259" key="8">
    <source>
        <dbReference type="Pfam" id="PF13407"/>
    </source>
</evidence>
<dbReference type="GO" id="GO:0030313">
    <property type="term" value="C:cell envelope"/>
    <property type="evidence" value="ECO:0007669"/>
    <property type="project" value="UniProtKB-SubCell"/>
</dbReference>
<feature type="signal peptide" evidence="7">
    <location>
        <begin position="1"/>
        <end position="26"/>
    </location>
</feature>
<dbReference type="InterPro" id="IPR025997">
    <property type="entry name" value="SBP_2_dom"/>
</dbReference>
<gene>
    <name evidence="9" type="ORF">IAA37_05265</name>
</gene>
<dbReference type="PANTHER" id="PTHR46847">
    <property type="entry name" value="D-ALLOSE-BINDING PERIPLASMIC PROTEIN-RELATED"/>
    <property type="match status" value="1"/>
</dbReference>
<feature type="chain" id="PRO_5039061880" description="D-galactose/methyl-galactoside binding periplasmic protein MglB" evidence="7">
    <location>
        <begin position="27"/>
        <end position="354"/>
    </location>
</feature>
<evidence type="ECO:0000256" key="4">
    <source>
        <dbReference type="ARBA" id="ARBA00022729"/>
    </source>
</evidence>
<dbReference type="InterPro" id="IPR044085">
    <property type="entry name" value="MglB-like_PBP1"/>
</dbReference>